<evidence type="ECO:0000313" key="2">
    <source>
        <dbReference type="Proteomes" id="UP000075809"/>
    </source>
</evidence>
<evidence type="ECO:0000313" key="1">
    <source>
        <dbReference type="EMBL" id="KYQ60653.1"/>
    </source>
</evidence>
<protein>
    <submittedName>
        <fullName evidence="1">Uncharacterized protein</fullName>
    </submittedName>
</protein>
<accession>A0A151XJQ3</accession>
<dbReference type="AlphaFoldDB" id="A0A151XJQ3"/>
<sequence length="63" mass="7679">RSRWDIIQFYEPLLLPLRLRYLYKSAAHVFCSPLRQVEDGLTRNYLLSKFLRGKLPLPQRWDM</sequence>
<organism evidence="1 2">
    <name type="scientific">Mycetomoellerius zeteki</name>
    <dbReference type="NCBI Taxonomy" id="64791"/>
    <lineage>
        <taxon>Eukaryota</taxon>
        <taxon>Metazoa</taxon>
        <taxon>Ecdysozoa</taxon>
        <taxon>Arthropoda</taxon>
        <taxon>Hexapoda</taxon>
        <taxon>Insecta</taxon>
        <taxon>Pterygota</taxon>
        <taxon>Neoptera</taxon>
        <taxon>Endopterygota</taxon>
        <taxon>Hymenoptera</taxon>
        <taxon>Apocrita</taxon>
        <taxon>Aculeata</taxon>
        <taxon>Formicoidea</taxon>
        <taxon>Formicidae</taxon>
        <taxon>Myrmicinae</taxon>
        <taxon>Mycetomoellerius</taxon>
    </lineage>
</organism>
<name>A0A151XJQ3_9HYME</name>
<proteinExistence type="predicted"/>
<gene>
    <name evidence="1" type="ORF">ALC60_00278</name>
</gene>
<feature type="non-terminal residue" evidence="1">
    <location>
        <position position="1"/>
    </location>
</feature>
<dbReference type="EMBL" id="KQ982052">
    <property type="protein sequence ID" value="KYQ60653.1"/>
    <property type="molecule type" value="Genomic_DNA"/>
</dbReference>
<dbReference type="Proteomes" id="UP000075809">
    <property type="component" value="Unassembled WGS sequence"/>
</dbReference>
<keyword evidence="2" id="KW-1185">Reference proteome</keyword>
<reference evidence="1 2" key="1">
    <citation type="submission" date="2015-09" db="EMBL/GenBank/DDBJ databases">
        <title>Trachymyrmex zeteki WGS genome.</title>
        <authorList>
            <person name="Nygaard S."/>
            <person name="Hu H."/>
            <person name="Boomsma J."/>
            <person name="Zhang G."/>
        </authorList>
    </citation>
    <scope>NUCLEOTIDE SEQUENCE [LARGE SCALE GENOMIC DNA]</scope>
    <source>
        <strain evidence="1">Tzet28-1</strain>
        <tissue evidence="1">Whole body</tissue>
    </source>
</reference>